<feature type="domain" description="NTF2 fold" evidence="2">
    <location>
        <begin position="39"/>
        <end position="105"/>
    </location>
</feature>
<dbReference type="EMBL" id="VMBG01000005">
    <property type="protein sequence ID" value="TSJ74698.1"/>
    <property type="molecule type" value="Genomic_DNA"/>
</dbReference>
<proteinExistence type="predicted"/>
<keyword evidence="4" id="KW-1185">Reference proteome</keyword>
<dbReference type="RefSeq" id="WP_144354297.1">
    <property type="nucleotide sequence ID" value="NZ_CBCRVV010000033.1"/>
</dbReference>
<reference evidence="3 4" key="1">
    <citation type="submission" date="2019-07" db="EMBL/GenBank/DDBJ databases">
        <title>Description of 53C-WASEF.</title>
        <authorList>
            <person name="Pitt A."/>
            <person name="Hahn M.W."/>
        </authorList>
    </citation>
    <scope>NUCLEOTIDE SEQUENCE [LARGE SCALE GENOMIC DNA]</scope>
    <source>
        <strain evidence="3 4">53C-WASEF</strain>
    </source>
</reference>
<evidence type="ECO:0000256" key="1">
    <source>
        <dbReference type="SAM" id="SignalP"/>
    </source>
</evidence>
<dbReference type="OrthoDB" id="679072at2"/>
<dbReference type="Pfam" id="PF15631">
    <property type="entry name" value="Imm-NTF2-2"/>
    <property type="match status" value="1"/>
</dbReference>
<evidence type="ECO:0000259" key="2">
    <source>
        <dbReference type="Pfam" id="PF15631"/>
    </source>
</evidence>
<evidence type="ECO:0000313" key="4">
    <source>
        <dbReference type="Proteomes" id="UP000315648"/>
    </source>
</evidence>
<gene>
    <name evidence="3" type="ORF">FPL22_17285</name>
</gene>
<dbReference type="Proteomes" id="UP000315648">
    <property type="component" value="Unassembled WGS sequence"/>
</dbReference>
<organism evidence="3 4">
    <name type="scientific">Rariglobus hedericola</name>
    <dbReference type="NCBI Taxonomy" id="2597822"/>
    <lineage>
        <taxon>Bacteria</taxon>
        <taxon>Pseudomonadati</taxon>
        <taxon>Verrucomicrobiota</taxon>
        <taxon>Opitutia</taxon>
        <taxon>Opitutales</taxon>
        <taxon>Opitutaceae</taxon>
        <taxon>Rariglobus</taxon>
    </lineage>
</organism>
<dbReference type="InterPro" id="IPR028921">
    <property type="entry name" value="NTF2_fold_dom"/>
</dbReference>
<dbReference type="AlphaFoldDB" id="A0A556QDJ9"/>
<protein>
    <recommendedName>
        <fullName evidence="2">NTF2 fold domain-containing protein</fullName>
    </recommendedName>
</protein>
<feature type="signal peptide" evidence="1">
    <location>
        <begin position="1"/>
        <end position="20"/>
    </location>
</feature>
<name>A0A556QDJ9_9BACT</name>
<feature type="chain" id="PRO_5022001343" description="NTF2 fold domain-containing protein" evidence="1">
    <location>
        <begin position="21"/>
        <end position="105"/>
    </location>
</feature>
<accession>A0A556QDJ9</accession>
<comment type="caution">
    <text evidence="3">The sequence shown here is derived from an EMBL/GenBank/DDBJ whole genome shotgun (WGS) entry which is preliminary data.</text>
</comment>
<evidence type="ECO:0000313" key="3">
    <source>
        <dbReference type="EMBL" id="TSJ74698.1"/>
    </source>
</evidence>
<keyword evidence="1" id="KW-0732">Signal</keyword>
<sequence>MSRFLSIVFLVFSICLTANAEDQNQTFTPVGGFIPDEKTAISVAIAIWNPIYGEEKIQNQKPYKAELRNGVWYVAGSNKKGRKGGAAEAEISKADGRIITVSHGK</sequence>